<dbReference type="EMBL" id="VWVM01000030">
    <property type="protein sequence ID" value="KAA6118474.1"/>
    <property type="molecule type" value="Genomic_DNA"/>
</dbReference>
<proteinExistence type="predicted"/>
<gene>
    <name evidence="1" type="ORF">F3I20_22480</name>
</gene>
<accession>A0AB34CE36</accession>
<dbReference type="Proteomes" id="UP000324255">
    <property type="component" value="Unassembled WGS sequence"/>
</dbReference>
<reference evidence="1 2" key="1">
    <citation type="submission" date="2019-09" db="EMBL/GenBank/DDBJ databases">
        <title>Genomic diversity of phyloplane-associated Pantoea species in Pakistan cotton crop.</title>
        <authorList>
            <person name="Tufail M.R."/>
            <person name="Cook D.R."/>
        </authorList>
    </citation>
    <scope>NUCLEOTIDE SEQUENCE [LARGE SCALE GENOMIC DNA]</scope>
    <source>
        <strain evidence="1 2">B_8</strain>
    </source>
</reference>
<evidence type="ECO:0000313" key="1">
    <source>
        <dbReference type="EMBL" id="KAA6118474.1"/>
    </source>
</evidence>
<protein>
    <submittedName>
        <fullName evidence="1">Uncharacterized protein</fullName>
    </submittedName>
</protein>
<evidence type="ECO:0000313" key="2">
    <source>
        <dbReference type="Proteomes" id="UP000324255"/>
    </source>
</evidence>
<name>A0AB34CE36_9GAMM</name>
<comment type="caution">
    <text evidence="1">The sequence shown here is derived from an EMBL/GenBank/DDBJ whole genome shotgun (WGS) entry which is preliminary data.</text>
</comment>
<organism evidence="1 2">
    <name type="scientific">Candidatus Pantoea gossypiicola</name>
    <dbReference type="NCBI Taxonomy" id="2608008"/>
    <lineage>
        <taxon>Bacteria</taxon>
        <taxon>Pseudomonadati</taxon>
        <taxon>Pseudomonadota</taxon>
        <taxon>Gammaproteobacteria</taxon>
        <taxon>Enterobacterales</taxon>
        <taxon>Erwiniaceae</taxon>
        <taxon>Pantoea</taxon>
    </lineage>
</organism>
<keyword evidence="2" id="KW-1185">Reference proteome</keyword>
<dbReference type="AlphaFoldDB" id="A0AB34CE36"/>
<sequence>MAGEKEQYREAGRRIISRSCSQSAYSGLPDAKMRSVRCLENSVIISSDDIGKRKLLRAMRHYGFMECARICTFLETVSGPHLNRADYAWINAEMKECLQNHDDGSERSFFQELRYLQMCTEYMLSLEGVLT</sequence>